<reference evidence="2" key="1">
    <citation type="submission" date="2024-07" db="EMBL/GenBank/DDBJ databases">
        <title>Two chromosome-level genome assemblies of Korean endemic species Abeliophyllum distichum and Forsythia ovata (Oleaceae).</title>
        <authorList>
            <person name="Jang H."/>
        </authorList>
    </citation>
    <scope>NUCLEOTIDE SEQUENCE [LARGE SCALE GENOMIC DNA]</scope>
</reference>
<dbReference type="EMBL" id="JBFOLK010000004">
    <property type="protein sequence ID" value="KAL2518951.1"/>
    <property type="molecule type" value="Genomic_DNA"/>
</dbReference>
<accession>A0ABD1U1R9</accession>
<comment type="caution">
    <text evidence="1">The sequence shown here is derived from an EMBL/GenBank/DDBJ whole genome shotgun (WGS) entry which is preliminary data.</text>
</comment>
<protein>
    <submittedName>
        <fullName evidence="1">Uncharacterized protein</fullName>
    </submittedName>
</protein>
<gene>
    <name evidence="1" type="ORF">Adt_15198</name>
</gene>
<evidence type="ECO:0000313" key="1">
    <source>
        <dbReference type="EMBL" id="KAL2518951.1"/>
    </source>
</evidence>
<keyword evidence="2" id="KW-1185">Reference proteome</keyword>
<dbReference type="Proteomes" id="UP001604336">
    <property type="component" value="Unassembled WGS sequence"/>
</dbReference>
<sequence length="159" mass="18651">MEIPLHVFQTVYQPRKLSKKKGNDEEPGWYYFCPYRSHKPLVTESPSFIKKWKESWFWVTGNWQRIDDDPEPDLDDPSVYGIANALPHCELSREITEVLQSIYQGPPTTRRYKFILNRHHCLIELGLMTMDKEKRHRPALACLNKQKPRALVAGSPEEA</sequence>
<organism evidence="1 2">
    <name type="scientific">Abeliophyllum distichum</name>
    <dbReference type="NCBI Taxonomy" id="126358"/>
    <lineage>
        <taxon>Eukaryota</taxon>
        <taxon>Viridiplantae</taxon>
        <taxon>Streptophyta</taxon>
        <taxon>Embryophyta</taxon>
        <taxon>Tracheophyta</taxon>
        <taxon>Spermatophyta</taxon>
        <taxon>Magnoliopsida</taxon>
        <taxon>eudicotyledons</taxon>
        <taxon>Gunneridae</taxon>
        <taxon>Pentapetalae</taxon>
        <taxon>asterids</taxon>
        <taxon>lamiids</taxon>
        <taxon>Lamiales</taxon>
        <taxon>Oleaceae</taxon>
        <taxon>Forsythieae</taxon>
        <taxon>Abeliophyllum</taxon>
    </lineage>
</organism>
<dbReference type="AlphaFoldDB" id="A0ABD1U1R9"/>
<name>A0ABD1U1R9_9LAMI</name>
<proteinExistence type="predicted"/>
<evidence type="ECO:0000313" key="2">
    <source>
        <dbReference type="Proteomes" id="UP001604336"/>
    </source>
</evidence>